<keyword evidence="2" id="KW-1185">Reference proteome</keyword>
<dbReference type="EMBL" id="CALSDN010000014">
    <property type="protein sequence ID" value="CAH6723267.1"/>
    <property type="molecule type" value="Genomic_DNA"/>
</dbReference>
<accession>A0ACA9YFC6</accession>
<protein>
    <submittedName>
        <fullName evidence="1">Uncharacterized protein</fullName>
    </submittedName>
</protein>
<comment type="caution">
    <text evidence="1">The sequence shown here is derived from an EMBL/GenBank/DDBJ whole genome shotgun (WGS) entry which is preliminary data.</text>
</comment>
<sequence length="140" mass="16599">MERTVEPYYFDNIKTSIKSFKTPYIEKSNCFISSIKHDEKIINKHDSDSDSDYENAIDSEDDLEVQALYDDEEHPIKLIRTNSLEPYFRPKIAINYTNYYDSIDDSDDEIDLTIKPHPEFPMKNVVRDDFDNDTSFDFFL</sequence>
<name>A0ACA9YFC6_9ASCO</name>
<organism evidence="1 2">
    <name type="scientific">[Candida] jaroonii</name>
    <dbReference type="NCBI Taxonomy" id="467808"/>
    <lineage>
        <taxon>Eukaryota</taxon>
        <taxon>Fungi</taxon>
        <taxon>Dikarya</taxon>
        <taxon>Ascomycota</taxon>
        <taxon>Saccharomycotina</taxon>
        <taxon>Pichiomycetes</taxon>
        <taxon>Debaryomycetaceae</taxon>
        <taxon>Yamadazyma</taxon>
    </lineage>
</organism>
<dbReference type="Proteomes" id="UP001152531">
    <property type="component" value="Unassembled WGS sequence"/>
</dbReference>
<proteinExistence type="predicted"/>
<evidence type="ECO:0000313" key="2">
    <source>
        <dbReference type="Proteomes" id="UP001152531"/>
    </source>
</evidence>
<gene>
    <name evidence="1" type="ORF">CLIB1444_14S00298</name>
</gene>
<reference evidence="1" key="1">
    <citation type="submission" date="2022-06" db="EMBL/GenBank/DDBJ databases">
        <authorList>
            <person name="Legras J.-L."/>
            <person name="Devillers H."/>
            <person name="Grondin C."/>
        </authorList>
    </citation>
    <scope>NUCLEOTIDE SEQUENCE</scope>
    <source>
        <strain evidence="1">CLIB 1444</strain>
    </source>
</reference>
<evidence type="ECO:0000313" key="1">
    <source>
        <dbReference type="EMBL" id="CAH6723267.1"/>
    </source>
</evidence>